<dbReference type="GeneTree" id="ENSGT00940000164140"/>
<dbReference type="GO" id="GO:0008168">
    <property type="term" value="F:methyltransferase activity"/>
    <property type="evidence" value="ECO:0007669"/>
    <property type="project" value="UniProtKB-KW"/>
</dbReference>
<name>H2Z6S3_CIOSA</name>
<dbReference type="PANTHER" id="PTHR12176:SF80">
    <property type="entry name" value="EEF1A LYSINE METHYLTRANSFERASE 4"/>
    <property type="match status" value="1"/>
</dbReference>
<keyword evidence="12" id="KW-1185">Reference proteome</keyword>
<protein>
    <recommendedName>
        <fullName evidence="9">EEF1A lysine methyltransferase 4</fullName>
    </recommendedName>
</protein>
<dbReference type="OMA" id="HWAVMDA"/>
<reference evidence="11" key="2">
    <citation type="submission" date="2025-08" db="UniProtKB">
        <authorList>
            <consortium name="Ensembl"/>
        </authorList>
    </citation>
    <scope>IDENTIFICATION</scope>
</reference>
<dbReference type="AlphaFoldDB" id="H2Z6S3"/>
<dbReference type="GO" id="GO:0032259">
    <property type="term" value="P:methylation"/>
    <property type="evidence" value="ECO:0007669"/>
    <property type="project" value="UniProtKB-KW"/>
</dbReference>
<evidence type="ECO:0000313" key="11">
    <source>
        <dbReference type="Ensembl" id="ENSCSAVP00000013285.1"/>
    </source>
</evidence>
<evidence type="ECO:0000256" key="2">
    <source>
        <dbReference type="ARBA" id="ARBA00022553"/>
    </source>
</evidence>
<keyword evidence="4" id="KW-0808">Transferase</keyword>
<evidence type="ECO:0000256" key="6">
    <source>
        <dbReference type="ARBA" id="ARBA00048653"/>
    </source>
</evidence>
<evidence type="ECO:0000256" key="1">
    <source>
        <dbReference type="ARBA" id="ARBA00008361"/>
    </source>
</evidence>
<feature type="domain" description="Methyltransferase" evidence="10">
    <location>
        <begin position="42"/>
        <end position="173"/>
    </location>
</feature>
<sequence>MANHNKLYKEKEYWDHRYENEDSYDWFKSYDDFKNVLKDHMDKNDKILILGCGNSPFSLDLYKDGYKNVTNVDYSTVCIENMKQKYQNLSEMSWYVMDITNLQFEASTFDVVIDKGTLDALLVEENDVWNISETAFETMEAVLRNVSTVLKVGGRFVSITFSQPHFRKKILARSKFNWDVQTFSIGDSGCFEYFLYVMTKGKELSKEDKQFELKSKQSRSE</sequence>
<dbReference type="Proteomes" id="UP000007875">
    <property type="component" value="Unassembled WGS sequence"/>
</dbReference>
<evidence type="ECO:0000256" key="8">
    <source>
        <dbReference type="ARBA" id="ARBA00059299"/>
    </source>
</evidence>
<reference evidence="11" key="3">
    <citation type="submission" date="2025-09" db="UniProtKB">
        <authorList>
            <consortium name="Ensembl"/>
        </authorList>
    </citation>
    <scope>IDENTIFICATION</scope>
</reference>
<keyword evidence="5" id="KW-0949">S-adenosyl-L-methionine</keyword>
<comment type="function">
    <text evidence="8">Protein-lysine methyltransferase that efficiently catalyzes three successive methylations on 'Lys-36' in eukaryotic translation elongation factor 1 alpha (EEF1A1 or EEF1A2).</text>
</comment>
<comment type="catalytic activity">
    <reaction evidence="6">
        <text>N(6)-methyl-L-lysyl-[protein] + S-adenosyl-L-methionine = N(6),N(6)-dimethyl-L-lysyl-[protein] + S-adenosyl-L-homocysteine + H(+)</text>
        <dbReference type="Rhea" id="RHEA:54196"/>
        <dbReference type="Rhea" id="RHEA-COMP:13053"/>
        <dbReference type="Rhea" id="RHEA-COMP:13827"/>
        <dbReference type="ChEBI" id="CHEBI:15378"/>
        <dbReference type="ChEBI" id="CHEBI:57856"/>
        <dbReference type="ChEBI" id="CHEBI:59789"/>
        <dbReference type="ChEBI" id="CHEBI:61929"/>
        <dbReference type="ChEBI" id="CHEBI:61976"/>
    </reaction>
</comment>
<keyword evidence="2" id="KW-0597">Phosphoprotein</keyword>
<evidence type="ECO:0000259" key="10">
    <source>
        <dbReference type="Pfam" id="PF13847"/>
    </source>
</evidence>
<dbReference type="Gene3D" id="3.40.50.150">
    <property type="entry name" value="Vaccinia Virus protein VP39"/>
    <property type="match status" value="1"/>
</dbReference>
<evidence type="ECO:0000256" key="4">
    <source>
        <dbReference type="ARBA" id="ARBA00022679"/>
    </source>
</evidence>
<dbReference type="Pfam" id="PF13847">
    <property type="entry name" value="Methyltransf_31"/>
    <property type="match status" value="1"/>
</dbReference>
<dbReference type="SUPFAM" id="SSF53335">
    <property type="entry name" value="S-adenosyl-L-methionine-dependent methyltransferases"/>
    <property type="match status" value="1"/>
</dbReference>
<dbReference type="InterPro" id="IPR051419">
    <property type="entry name" value="Lys/N-term_MeTrsfase_sf"/>
</dbReference>
<evidence type="ECO:0000256" key="3">
    <source>
        <dbReference type="ARBA" id="ARBA00022603"/>
    </source>
</evidence>
<evidence type="ECO:0000256" key="9">
    <source>
        <dbReference type="ARBA" id="ARBA00067848"/>
    </source>
</evidence>
<dbReference type="Ensembl" id="ENSCSAVT00000013435.1">
    <property type="protein sequence ID" value="ENSCSAVP00000013285.1"/>
    <property type="gene ID" value="ENSCSAVG00000007796.1"/>
</dbReference>
<keyword evidence="3" id="KW-0489">Methyltransferase</keyword>
<dbReference type="CDD" id="cd02440">
    <property type="entry name" value="AdoMet_MTases"/>
    <property type="match status" value="1"/>
</dbReference>
<accession>H2Z6S3</accession>
<evidence type="ECO:0000256" key="5">
    <source>
        <dbReference type="ARBA" id="ARBA00022691"/>
    </source>
</evidence>
<dbReference type="InterPro" id="IPR025714">
    <property type="entry name" value="Methyltranfer_dom"/>
</dbReference>
<evidence type="ECO:0000313" key="12">
    <source>
        <dbReference type="Proteomes" id="UP000007875"/>
    </source>
</evidence>
<comment type="similarity">
    <text evidence="1">Belongs to the methyltransferase superfamily.</text>
</comment>
<evidence type="ECO:0000256" key="7">
    <source>
        <dbReference type="ARBA" id="ARBA00052410"/>
    </source>
</evidence>
<dbReference type="InterPro" id="IPR029063">
    <property type="entry name" value="SAM-dependent_MTases_sf"/>
</dbReference>
<dbReference type="PANTHER" id="PTHR12176">
    <property type="entry name" value="SAM-DEPENDENT METHYLTRANSFERASE SUPERFAMILY PROTEIN"/>
    <property type="match status" value="1"/>
</dbReference>
<organism evidence="11 12">
    <name type="scientific">Ciona savignyi</name>
    <name type="common">Pacific transparent sea squirt</name>
    <dbReference type="NCBI Taxonomy" id="51511"/>
    <lineage>
        <taxon>Eukaryota</taxon>
        <taxon>Metazoa</taxon>
        <taxon>Chordata</taxon>
        <taxon>Tunicata</taxon>
        <taxon>Ascidiacea</taxon>
        <taxon>Phlebobranchia</taxon>
        <taxon>Cionidae</taxon>
        <taxon>Ciona</taxon>
    </lineage>
</organism>
<comment type="catalytic activity">
    <reaction evidence="7">
        <text>N(6),N(6)-dimethyl-L-lysyl-[protein] + S-adenosyl-L-methionine = N(6),N(6),N(6)-trimethyl-L-lysyl-[protein] + S-adenosyl-L-homocysteine + H(+)</text>
        <dbReference type="Rhea" id="RHEA:54200"/>
        <dbReference type="Rhea" id="RHEA-COMP:13826"/>
        <dbReference type="Rhea" id="RHEA-COMP:13827"/>
        <dbReference type="ChEBI" id="CHEBI:15378"/>
        <dbReference type="ChEBI" id="CHEBI:57856"/>
        <dbReference type="ChEBI" id="CHEBI:59789"/>
        <dbReference type="ChEBI" id="CHEBI:61961"/>
        <dbReference type="ChEBI" id="CHEBI:61976"/>
    </reaction>
</comment>
<dbReference type="STRING" id="51511.ENSCSAVP00000013285"/>
<dbReference type="FunFam" id="3.40.50.150:FF:000111">
    <property type="entry name" value="EEF1A lysine methyltransferase 4"/>
    <property type="match status" value="1"/>
</dbReference>
<dbReference type="InParanoid" id="H2Z6S3"/>
<dbReference type="eggNOG" id="KOG2352">
    <property type="taxonomic scope" value="Eukaryota"/>
</dbReference>
<reference evidence="12" key="1">
    <citation type="submission" date="2003-08" db="EMBL/GenBank/DDBJ databases">
        <authorList>
            <person name="Birren B."/>
            <person name="Nusbaum C."/>
            <person name="Abebe A."/>
            <person name="Abouelleil A."/>
            <person name="Adekoya E."/>
            <person name="Ait-zahra M."/>
            <person name="Allen N."/>
            <person name="Allen T."/>
            <person name="An P."/>
            <person name="Anderson M."/>
            <person name="Anderson S."/>
            <person name="Arachchi H."/>
            <person name="Armbruster J."/>
            <person name="Bachantsang P."/>
            <person name="Baldwin J."/>
            <person name="Barry A."/>
            <person name="Bayul T."/>
            <person name="Blitshsteyn B."/>
            <person name="Bloom T."/>
            <person name="Blye J."/>
            <person name="Boguslavskiy L."/>
            <person name="Borowsky M."/>
            <person name="Boukhgalter B."/>
            <person name="Brunache A."/>
            <person name="Butler J."/>
            <person name="Calixte N."/>
            <person name="Calvo S."/>
            <person name="Camarata J."/>
            <person name="Campo K."/>
            <person name="Chang J."/>
            <person name="Cheshatsang Y."/>
            <person name="Citroen M."/>
            <person name="Collymore A."/>
            <person name="Considine T."/>
            <person name="Cook A."/>
            <person name="Cooke P."/>
            <person name="Corum B."/>
            <person name="Cuomo C."/>
            <person name="David R."/>
            <person name="Dawoe T."/>
            <person name="Degray S."/>
            <person name="Dodge S."/>
            <person name="Dooley K."/>
            <person name="Dorje P."/>
            <person name="Dorjee K."/>
            <person name="Dorris L."/>
            <person name="Duffey N."/>
            <person name="Dupes A."/>
            <person name="Elkins T."/>
            <person name="Engels R."/>
            <person name="Erickson J."/>
            <person name="Farina A."/>
            <person name="Faro S."/>
            <person name="Ferreira P."/>
            <person name="Fischer H."/>
            <person name="Fitzgerald M."/>
            <person name="Foley K."/>
            <person name="Gage D."/>
            <person name="Galagan J."/>
            <person name="Gearin G."/>
            <person name="Gnerre S."/>
            <person name="Gnirke A."/>
            <person name="Goyette A."/>
            <person name="Graham J."/>
            <person name="Grandbois E."/>
            <person name="Gyaltsen K."/>
            <person name="Hafez N."/>
            <person name="Hagopian D."/>
            <person name="Hagos B."/>
            <person name="Hall J."/>
            <person name="Hatcher B."/>
            <person name="Heller A."/>
            <person name="Higgins H."/>
            <person name="Honan T."/>
            <person name="Horn A."/>
            <person name="Houde N."/>
            <person name="Hughes L."/>
            <person name="Hulme W."/>
            <person name="Husby E."/>
            <person name="Iliev I."/>
            <person name="Jaffe D."/>
            <person name="Jones C."/>
            <person name="Kamal M."/>
            <person name="Kamat A."/>
            <person name="Kamvysselis M."/>
            <person name="Karlsson E."/>
            <person name="Kells C."/>
            <person name="Kieu A."/>
            <person name="Kisner P."/>
            <person name="Kodira C."/>
            <person name="Kulbokas E."/>
            <person name="Labutti K."/>
            <person name="Lama D."/>
            <person name="Landers T."/>
            <person name="Leger J."/>
            <person name="Levine S."/>
            <person name="Lewis D."/>
            <person name="Lewis T."/>
            <person name="Lindblad-toh K."/>
            <person name="Liu X."/>
            <person name="Lokyitsang T."/>
            <person name="Lokyitsang Y."/>
            <person name="Lucien O."/>
            <person name="Lui A."/>
            <person name="Ma L.J."/>
            <person name="Mabbitt R."/>
            <person name="Macdonald J."/>
            <person name="Maclean C."/>
            <person name="Major J."/>
            <person name="Manning J."/>
            <person name="Marabella R."/>
            <person name="Maru K."/>
            <person name="Matthews C."/>
            <person name="Mauceli E."/>
            <person name="Mccarthy M."/>
            <person name="Mcdonough S."/>
            <person name="Mcghee T."/>
            <person name="Meldrim J."/>
            <person name="Meneus L."/>
            <person name="Mesirov J."/>
            <person name="Mihalev A."/>
            <person name="Mihova T."/>
            <person name="Mikkelsen T."/>
            <person name="Mlenga V."/>
            <person name="Moru K."/>
            <person name="Mozes J."/>
            <person name="Mulrain L."/>
            <person name="Munson G."/>
            <person name="Naylor J."/>
            <person name="Newes C."/>
            <person name="Nguyen C."/>
            <person name="Nguyen N."/>
            <person name="Nguyen T."/>
            <person name="Nicol R."/>
            <person name="Nielsen C."/>
            <person name="Nizzari M."/>
            <person name="Norbu C."/>
            <person name="Norbu N."/>
            <person name="O'donnell P."/>
            <person name="Okoawo O."/>
            <person name="O'leary S."/>
            <person name="Omotosho B."/>
            <person name="O'neill K."/>
            <person name="Osman S."/>
            <person name="Parker S."/>
            <person name="Perrin D."/>
            <person name="Phunkhang P."/>
            <person name="Piqani B."/>
            <person name="Purcell S."/>
            <person name="Rachupka T."/>
            <person name="Ramasamy U."/>
            <person name="Rameau R."/>
            <person name="Ray V."/>
            <person name="Raymond C."/>
            <person name="Retta R."/>
            <person name="Richardson S."/>
            <person name="Rise C."/>
            <person name="Rodriguez J."/>
            <person name="Rogers J."/>
            <person name="Rogov P."/>
            <person name="Rutman M."/>
            <person name="Schupbach R."/>
            <person name="Seaman C."/>
            <person name="Settipalli S."/>
            <person name="Sharpe T."/>
            <person name="Sheridan J."/>
            <person name="Sherpa N."/>
            <person name="Shi J."/>
            <person name="Smirnov S."/>
            <person name="Smith C."/>
            <person name="Sougnez C."/>
            <person name="Spencer B."/>
            <person name="Stalker J."/>
            <person name="Stange-thomann N."/>
            <person name="Stavropoulos S."/>
            <person name="Stetson K."/>
            <person name="Stone C."/>
            <person name="Stone S."/>
            <person name="Stubbs M."/>
            <person name="Talamas J."/>
            <person name="Tchuinga P."/>
            <person name="Tenzing P."/>
            <person name="Tesfaye S."/>
            <person name="Theodore J."/>
            <person name="Thoulutsang Y."/>
            <person name="Topham K."/>
            <person name="Towey S."/>
            <person name="Tsamla T."/>
            <person name="Tsomo N."/>
            <person name="Vallee D."/>
            <person name="Vassiliev H."/>
            <person name="Venkataraman V."/>
            <person name="Vinson J."/>
            <person name="Vo A."/>
            <person name="Wade C."/>
            <person name="Wang S."/>
            <person name="Wangchuk T."/>
            <person name="Wangdi T."/>
            <person name="Whittaker C."/>
            <person name="Wilkinson J."/>
            <person name="Wu Y."/>
            <person name="Wyman D."/>
            <person name="Yadav S."/>
            <person name="Yang S."/>
            <person name="Yang X."/>
            <person name="Yeager S."/>
            <person name="Yee E."/>
            <person name="Young G."/>
            <person name="Zainoun J."/>
            <person name="Zembeck L."/>
            <person name="Zimmer A."/>
            <person name="Zody M."/>
            <person name="Lander E."/>
        </authorList>
    </citation>
    <scope>NUCLEOTIDE SEQUENCE [LARGE SCALE GENOMIC DNA]</scope>
</reference>
<dbReference type="HOGENOM" id="CLU_065920_2_1_1"/>
<proteinExistence type="inferred from homology"/>